<evidence type="ECO:0000313" key="9">
    <source>
        <dbReference type="EMBL" id="GLS05027.1"/>
    </source>
</evidence>
<dbReference type="InterPro" id="IPR004720">
    <property type="entry name" value="PTS_IIB_sorbose-sp"/>
</dbReference>
<keyword evidence="10" id="KW-1185">Reference proteome</keyword>
<dbReference type="RefSeq" id="WP_018749328.1">
    <property type="nucleotide sequence ID" value="NZ_BSOZ01000032.1"/>
</dbReference>
<organism evidence="9 10">
    <name type="scientific">Chitiniphilus shinanonensis</name>
    <dbReference type="NCBI Taxonomy" id="553088"/>
    <lineage>
        <taxon>Bacteria</taxon>
        <taxon>Pseudomonadati</taxon>
        <taxon>Pseudomonadota</taxon>
        <taxon>Betaproteobacteria</taxon>
        <taxon>Neisseriales</taxon>
        <taxon>Chitinibacteraceae</taxon>
        <taxon>Chitiniphilus</taxon>
    </lineage>
</organism>
<evidence type="ECO:0000256" key="6">
    <source>
        <dbReference type="ARBA" id="ARBA00022683"/>
    </source>
</evidence>
<comment type="subcellular location">
    <subcellularLocation>
        <location evidence="1">Cytoplasm</location>
    </subcellularLocation>
</comment>
<evidence type="ECO:0000256" key="7">
    <source>
        <dbReference type="ARBA" id="ARBA00022777"/>
    </source>
</evidence>
<dbReference type="PROSITE" id="PS51101">
    <property type="entry name" value="PTS_EIIB_TYPE_4"/>
    <property type="match status" value="1"/>
</dbReference>
<dbReference type="Proteomes" id="UP001156836">
    <property type="component" value="Unassembled WGS sequence"/>
</dbReference>
<keyword evidence="2" id="KW-0813">Transport</keyword>
<keyword evidence="7" id="KW-0418">Kinase</keyword>
<evidence type="ECO:0000256" key="5">
    <source>
        <dbReference type="ARBA" id="ARBA00022679"/>
    </source>
</evidence>
<protein>
    <submittedName>
        <fullName evidence="9">PTS sugar transporter</fullName>
    </submittedName>
</protein>
<comment type="caution">
    <text evidence="9">The sequence shown here is derived from an EMBL/GenBank/DDBJ whole genome shotgun (WGS) entry which is preliminary data.</text>
</comment>
<keyword evidence="5" id="KW-0808">Transferase</keyword>
<accession>A0ABQ6BUJ9</accession>
<sequence length="161" mass="17591">MANIVLCRIDSRLIHGQVVTKWVGQSQANRIAVVSDDLDADPFMKNIFMMAAPPNIKVDCYGVAGFCAAWRDNRLGDGNVLVLFPNLASVRQAVIDGFDVAQIQVGGLGGGPGRKVVFQNITLDDADEAVLRDLQARQVAVCFQTIPEDKPQKLEDILKRL</sequence>
<evidence type="ECO:0000259" key="8">
    <source>
        <dbReference type="PROSITE" id="PS51101"/>
    </source>
</evidence>
<gene>
    <name evidence="9" type="ORF">GCM10007860_21770</name>
</gene>
<keyword evidence="4 9" id="KW-0762">Sugar transport</keyword>
<dbReference type="InterPro" id="IPR036667">
    <property type="entry name" value="PTS_IIB_sorbose-sp_sf"/>
</dbReference>
<dbReference type="SUPFAM" id="SSF52728">
    <property type="entry name" value="PTS IIb component"/>
    <property type="match status" value="1"/>
</dbReference>
<dbReference type="Gene3D" id="3.40.35.10">
    <property type="entry name" value="Phosphotransferase system, sorbose subfamily IIB component"/>
    <property type="match status" value="1"/>
</dbReference>
<keyword evidence="6" id="KW-0598">Phosphotransferase system</keyword>
<evidence type="ECO:0000313" key="10">
    <source>
        <dbReference type="Proteomes" id="UP001156836"/>
    </source>
</evidence>
<reference evidence="10" key="1">
    <citation type="journal article" date="2019" name="Int. J. Syst. Evol. Microbiol.">
        <title>The Global Catalogue of Microorganisms (GCM) 10K type strain sequencing project: providing services to taxonomists for standard genome sequencing and annotation.</title>
        <authorList>
            <consortium name="The Broad Institute Genomics Platform"/>
            <consortium name="The Broad Institute Genome Sequencing Center for Infectious Disease"/>
            <person name="Wu L."/>
            <person name="Ma J."/>
        </authorList>
    </citation>
    <scope>NUCLEOTIDE SEQUENCE [LARGE SCALE GENOMIC DNA]</scope>
    <source>
        <strain evidence="10">NBRC 104970</strain>
    </source>
</reference>
<feature type="domain" description="PTS EIIB type-4" evidence="8">
    <location>
        <begin position="1"/>
        <end position="161"/>
    </location>
</feature>
<evidence type="ECO:0000256" key="1">
    <source>
        <dbReference type="ARBA" id="ARBA00004496"/>
    </source>
</evidence>
<evidence type="ECO:0000256" key="2">
    <source>
        <dbReference type="ARBA" id="ARBA00022448"/>
    </source>
</evidence>
<name>A0ABQ6BUJ9_9NEIS</name>
<dbReference type="EMBL" id="BSOZ01000032">
    <property type="protein sequence ID" value="GLS05027.1"/>
    <property type="molecule type" value="Genomic_DNA"/>
</dbReference>
<evidence type="ECO:0000256" key="3">
    <source>
        <dbReference type="ARBA" id="ARBA00022490"/>
    </source>
</evidence>
<keyword evidence="3" id="KW-0963">Cytoplasm</keyword>
<proteinExistence type="predicted"/>
<dbReference type="Pfam" id="PF03830">
    <property type="entry name" value="PTSIIB_sorb"/>
    <property type="match status" value="1"/>
</dbReference>
<evidence type="ECO:0000256" key="4">
    <source>
        <dbReference type="ARBA" id="ARBA00022597"/>
    </source>
</evidence>